<dbReference type="AlphaFoldDB" id="A0A1Y5PUE5"/>
<organism evidence="1">
    <name type="scientific">uncultured Sphingopyxis sp</name>
    <dbReference type="NCBI Taxonomy" id="310581"/>
    <lineage>
        <taxon>Bacteria</taxon>
        <taxon>Pseudomonadati</taxon>
        <taxon>Pseudomonadota</taxon>
        <taxon>Alphaproteobacteria</taxon>
        <taxon>Sphingomonadales</taxon>
        <taxon>Sphingomonadaceae</taxon>
        <taxon>Sphingopyxis</taxon>
        <taxon>environmental samples</taxon>
    </lineage>
</organism>
<dbReference type="EMBL" id="LT598653">
    <property type="protein sequence ID" value="SBV31137.1"/>
    <property type="molecule type" value="Genomic_DNA"/>
</dbReference>
<evidence type="ECO:0000313" key="1">
    <source>
        <dbReference type="EMBL" id="SBV31137.1"/>
    </source>
</evidence>
<accession>A0A1Y5PUE5</accession>
<proteinExistence type="predicted"/>
<protein>
    <submittedName>
        <fullName evidence="1">Uncharacterized protein</fullName>
    </submittedName>
</protein>
<gene>
    <name evidence="1" type="ORF">SPPYR_0017</name>
</gene>
<sequence length="65" mass="7248">MGAQSTDWALANHLRSAARNVFNQHHFFLQSKILGSFYNEYTSLSIPGQGGSPLRLLTYIHLASI</sequence>
<dbReference type="KEGG" id="sphu:SPPYR_0017"/>
<reference evidence="1" key="1">
    <citation type="submission" date="2016-03" db="EMBL/GenBank/DDBJ databases">
        <authorList>
            <person name="Ploux O."/>
        </authorList>
    </citation>
    <scope>NUCLEOTIDE SEQUENCE</scope>
    <source>
        <strain evidence="1">UC10</strain>
    </source>
</reference>
<name>A0A1Y5PUE5_9SPHN</name>